<dbReference type="GeneID" id="111106484"/>
<accession>A0A8B8B2N9</accession>
<feature type="region of interest" description="Disordered" evidence="1">
    <location>
        <begin position="121"/>
        <end position="149"/>
    </location>
</feature>
<evidence type="ECO:0000313" key="5">
    <source>
        <dbReference type="RefSeq" id="XP_022296894.1"/>
    </source>
</evidence>
<keyword evidence="3" id="KW-0732">Signal</keyword>
<evidence type="ECO:0000256" key="1">
    <source>
        <dbReference type="SAM" id="MobiDB-lite"/>
    </source>
</evidence>
<keyword evidence="2" id="KW-0812">Transmembrane</keyword>
<feature type="transmembrane region" description="Helical" evidence="2">
    <location>
        <begin position="49"/>
        <end position="70"/>
    </location>
</feature>
<keyword evidence="2" id="KW-0472">Membrane</keyword>
<evidence type="ECO:0000313" key="4">
    <source>
        <dbReference type="Proteomes" id="UP000694844"/>
    </source>
</evidence>
<gene>
    <name evidence="5" type="primary">LOC111106484</name>
</gene>
<keyword evidence="2" id="KW-1133">Transmembrane helix</keyword>
<protein>
    <submittedName>
        <fullName evidence="5">Uncharacterized protein LOC111106484</fullName>
    </submittedName>
</protein>
<proteinExistence type="predicted"/>
<dbReference type="AlphaFoldDB" id="A0A8B8B2N9"/>
<dbReference type="KEGG" id="cvn:111106484"/>
<evidence type="ECO:0000256" key="2">
    <source>
        <dbReference type="SAM" id="Phobius"/>
    </source>
</evidence>
<keyword evidence="4" id="KW-1185">Reference proteome</keyword>
<dbReference type="RefSeq" id="XP_022296894.1">
    <property type="nucleotide sequence ID" value="XM_022441186.1"/>
</dbReference>
<evidence type="ECO:0000256" key="3">
    <source>
        <dbReference type="SAM" id="SignalP"/>
    </source>
</evidence>
<feature type="chain" id="PRO_5034143303" evidence="3">
    <location>
        <begin position="24"/>
        <end position="149"/>
    </location>
</feature>
<feature type="signal peptide" evidence="3">
    <location>
        <begin position="1"/>
        <end position="23"/>
    </location>
</feature>
<name>A0A8B8B2N9_CRAVI</name>
<reference evidence="5" key="1">
    <citation type="submission" date="2025-08" db="UniProtKB">
        <authorList>
            <consortium name="RefSeq"/>
        </authorList>
    </citation>
    <scope>IDENTIFICATION</scope>
    <source>
        <tissue evidence="5">Whole sample</tissue>
    </source>
</reference>
<dbReference type="Proteomes" id="UP000694844">
    <property type="component" value="Chromosome 8"/>
</dbReference>
<organism evidence="4 5">
    <name type="scientific">Crassostrea virginica</name>
    <name type="common">Eastern oyster</name>
    <dbReference type="NCBI Taxonomy" id="6565"/>
    <lineage>
        <taxon>Eukaryota</taxon>
        <taxon>Metazoa</taxon>
        <taxon>Spiralia</taxon>
        <taxon>Lophotrochozoa</taxon>
        <taxon>Mollusca</taxon>
        <taxon>Bivalvia</taxon>
        <taxon>Autobranchia</taxon>
        <taxon>Pteriomorphia</taxon>
        <taxon>Ostreida</taxon>
        <taxon>Ostreoidea</taxon>
        <taxon>Ostreidae</taxon>
        <taxon>Crassostrea</taxon>
    </lineage>
</organism>
<sequence>MMACASAGLFSLLICCCLQVTHGSDYCYYRYYYRNYYCYYDTYMEDDSVAGLVVGLIILAVVIAVVVCILKAKYNRSRVVSFSGNAGTTAVQVNNVNTFNHAPPPPHPGHGFGPQQPGYGGPQPGYGYPPPNQPMYGGGNPAYPPGQIY</sequence>